<evidence type="ECO:0000259" key="1">
    <source>
        <dbReference type="Pfam" id="PF00144"/>
    </source>
</evidence>
<evidence type="ECO:0000313" key="3">
    <source>
        <dbReference type="Proteomes" id="UP000600214"/>
    </source>
</evidence>
<dbReference type="PANTHER" id="PTHR46825">
    <property type="entry name" value="D-ALANYL-D-ALANINE-CARBOXYPEPTIDASE/ENDOPEPTIDASE AMPH"/>
    <property type="match status" value="1"/>
</dbReference>
<dbReference type="PANTHER" id="PTHR46825:SF9">
    <property type="entry name" value="BETA-LACTAMASE-RELATED DOMAIN-CONTAINING PROTEIN"/>
    <property type="match status" value="1"/>
</dbReference>
<dbReference type="SUPFAM" id="SSF56601">
    <property type="entry name" value="beta-lactamase/transpeptidase-like"/>
    <property type="match status" value="1"/>
</dbReference>
<sequence length="411" mass="45698">MLVSKKGQVIYKKAFGMADLELNVPMTTAHVFRIASLTKQFTAVAILQLAEKGLLDLNDDIKKYIPDYPTNGQTVTVANLLSHTSGIKNYTEIQNPDVDLGKKDNKPADIIAIFKNQPFDFPPGTGYHYSNSGYILLGFIIEKISGNSYAEYLTENVFKPLGMDHAFFDYPSTIVKNRVKGYSGMSDTAINNADYLNASAAYSAGALMMTVDDLFKWQKGLTENKILKPETFKQAVTPFTLSNGEKTNYGFGFGLQPLAGGPTWQHSGSINGFSSFEIYLPTEDVYVTMLSNGSNKNTMTPSLLAASLAAQKANVKDTAISDHKMGQYVGQYGFPEDGPPAKIEIYKKDGKLYFKDSRMSDAWQMHFTSPDQFICYEVFPNKHVFTKDTSGKVDGFEIQIEDMRAMIRKIR</sequence>
<dbReference type="InterPro" id="IPR001466">
    <property type="entry name" value="Beta-lactam-related"/>
</dbReference>
<organism evidence="2 3">
    <name type="scientific">Dyadobacter endophyticus</name>
    <dbReference type="NCBI Taxonomy" id="1749036"/>
    <lineage>
        <taxon>Bacteria</taxon>
        <taxon>Pseudomonadati</taxon>
        <taxon>Bacteroidota</taxon>
        <taxon>Cytophagia</taxon>
        <taxon>Cytophagales</taxon>
        <taxon>Spirosomataceae</taxon>
        <taxon>Dyadobacter</taxon>
    </lineage>
</organism>
<gene>
    <name evidence="2" type="ORF">GCM10007423_53470</name>
</gene>
<dbReference type="Proteomes" id="UP000600214">
    <property type="component" value="Unassembled WGS sequence"/>
</dbReference>
<evidence type="ECO:0000313" key="2">
    <source>
        <dbReference type="EMBL" id="GGH50628.1"/>
    </source>
</evidence>
<feature type="domain" description="Beta-lactamase-related" evidence="1">
    <location>
        <begin position="2"/>
        <end position="302"/>
    </location>
</feature>
<accession>A0ABQ1Z8A1</accession>
<dbReference type="InterPro" id="IPR050491">
    <property type="entry name" value="AmpC-like"/>
</dbReference>
<name>A0ABQ1Z8A1_9BACT</name>
<dbReference type="Pfam" id="PF00144">
    <property type="entry name" value="Beta-lactamase"/>
    <property type="match status" value="1"/>
</dbReference>
<comment type="caution">
    <text evidence="2">The sequence shown here is derived from an EMBL/GenBank/DDBJ whole genome shotgun (WGS) entry which is preliminary data.</text>
</comment>
<keyword evidence="3" id="KW-1185">Reference proteome</keyword>
<dbReference type="EMBL" id="BMIA01000004">
    <property type="protein sequence ID" value="GGH50628.1"/>
    <property type="molecule type" value="Genomic_DNA"/>
</dbReference>
<reference evidence="3" key="1">
    <citation type="journal article" date="2019" name="Int. J. Syst. Evol. Microbiol.">
        <title>The Global Catalogue of Microorganisms (GCM) 10K type strain sequencing project: providing services to taxonomists for standard genome sequencing and annotation.</title>
        <authorList>
            <consortium name="The Broad Institute Genomics Platform"/>
            <consortium name="The Broad Institute Genome Sequencing Center for Infectious Disease"/>
            <person name="Wu L."/>
            <person name="Ma J."/>
        </authorList>
    </citation>
    <scope>NUCLEOTIDE SEQUENCE [LARGE SCALE GENOMIC DNA]</scope>
    <source>
        <strain evidence="3">CGMCC 1.15288</strain>
    </source>
</reference>
<protein>
    <recommendedName>
        <fullName evidence="1">Beta-lactamase-related domain-containing protein</fullName>
    </recommendedName>
</protein>
<proteinExistence type="predicted"/>
<dbReference type="InterPro" id="IPR012338">
    <property type="entry name" value="Beta-lactam/transpept-like"/>
</dbReference>
<dbReference type="Gene3D" id="3.40.710.10">
    <property type="entry name" value="DD-peptidase/beta-lactamase superfamily"/>
    <property type="match status" value="1"/>
</dbReference>